<dbReference type="CDD" id="cd00141">
    <property type="entry name" value="NT_POLXc"/>
    <property type="match status" value="1"/>
</dbReference>
<dbReference type="Pfam" id="PF14520">
    <property type="entry name" value="HHH_5"/>
    <property type="match status" value="1"/>
</dbReference>
<keyword evidence="1" id="KW-0808">Transferase</keyword>
<dbReference type="PIRSF" id="PIRSF005047">
    <property type="entry name" value="UCP005047_YshC"/>
    <property type="match status" value="1"/>
</dbReference>
<dbReference type="AlphaFoldDB" id="A0A1F5H1L0"/>
<dbReference type="InterPro" id="IPR002054">
    <property type="entry name" value="DNA-dir_DNA_pol_X"/>
</dbReference>
<dbReference type="EMBL" id="MFBO01000019">
    <property type="protein sequence ID" value="OGD98013.1"/>
    <property type="molecule type" value="Genomic_DNA"/>
</dbReference>
<dbReference type="Proteomes" id="UP000176740">
    <property type="component" value="Unassembled WGS sequence"/>
</dbReference>
<dbReference type="InterPro" id="IPR037160">
    <property type="entry name" value="DNA_Pol_thumb_sf"/>
</dbReference>
<dbReference type="SMART" id="SM00483">
    <property type="entry name" value="POLXc"/>
    <property type="match status" value="1"/>
</dbReference>
<gene>
    <name evidence="4" type="ORF">A3A49_01790</name>
</gene>
<dbReference type="Gene3D" id="3.30.460.10">
    <property type="entry name" value="Beta Polymerase, domain 2"/>
    <property type="match status" value="1"/>
</dbReference>
<accession>A0A1F5H1L0</accession>
<dbReference type="STRING" id="1797725.A3A49_01790"/>
<evidence type="ECO:0000259" key="3">
    <source>
        <dbReference type="SMART" id="SM00483"/>
    </source>
</evidence>
<dbReference type="InterPro" id="IPR010996">
    <property type="entry name" value="HHH_MUS81"/>
</dbReference>
<evidence type="ECO:0000256" key="1">
    <source>
        <dbReference type="ARBA" id="ARBA00022679"/>
    </source>
</evidence>
<dbReference type="Gene3D" id="3.20.20.140">
    <property type="entry name" value="Metal-dependent hydrolases"/>
    <property type="match status" value="1"/>
</dbReference>
<name>A0A1F5H1L0_9BACT</name>
<comment type="caution">
    <text evidence="4">The sequence shown here is derived from an EMBL/GenBank/DDBJ whole genome shotgun (WGS) entry which is preliminary data.</text>
</comment>
<dbReference type="InterPro" id="IPR050243">
    <property type="entry name" value="PHP_phosphatase"/>
</dbReference>
<dbReference type="SUPFAM" id="SSF89550">
    <property type="entry name" value="PHP domain-like"/>
    <property type="match status" value="1"/>
</dbReference>
<dbReference type="CDD" id="cd07436">
    <property type="entry name" value="PHP_PolX"/>
    <property type="match status" value="1"/>
</dbReference>
<dbReference type="InterPro" id="IPR027421">
    <property type="entry name" value="DNA_pol_lamdba_lyase_dom_sf"/>
</dbReference>
<dbReference type="InterPro" id="IPR010994">
    <property type="entry name" value="RuvA_2-like"/>
</dbReference>
<dbReference type="GO" id="GO:0003677">
    <property type="term" value="F:DNA binding"/>
    <property type="evidence" value="ECO:0007669"/>
    <property type="project" value="InterPro"/>
</dbReference>
<keyword evidence="2" id="KW-0548">Nucleotidyltransferase</keyword>
<evidence type="ECO:0000313" key="4">
    <source>
        <dbReference type="EMBL" id="OGD98013.1"/>
    </source>
</evidence>
<dbReference type="InterPro" id="IPR022311">
    <property type="entry name" value="PolX-like"/>
</dbReference>
<dbReference type="SUPFAM" id="SSF47781">
    <property type="entry name" value="RuvA domain 2-like"/>
    <property type="match status" value="1"/>
</dbReference>
<dbReference type="Gene3D" id="1.10.150.110">
    <property type="entry name" value="DNA polymerase beta, N-terminal domain-like"/>
    <property type="match status" value="1"/>
</dbReference>
<dbReference type="Pfam" id="PF14791">
    <property type="entry name" value="DNA_pol_B_thumb"/>
    <property type="match status" value="1"/>
</dbReference>
<dbReference type="PANTHER" id="PTHR36928">
    <property type="entry name" value="PHOSPHATASE YCDX-RELATED"/>
    <property type="match status" value="1"/>
</dbReference>
<organism evidence="4 5">
    <name type="scientific">Candidatus Curtissbacteria bacterium RIFCSPLOWO2_01_FULL_38_11b</name>
    <dbReference type="NCBI Taxonomy" id="1797725"/>
    <lineage>
        <taxon>Bacteria</taxon>
        <taxon>Candidatus Curtissiibacteriota</taxon>
    </lineage>
</organism>
<dbReference type="Pfam" id="PF14716">
    <property type="entry name" value="HHH_8"/>
    <property type="match status" value="1"/>
</dbReference>
<protein>
    <recommendedName>
        <fullName evidence="3">DNA-directed DNA polymerase X domain-containing protein</fullName>
    </recommendedName>
</protein>
<dbReference type="Gene3D" id="3.30.210.10">
    <property type="entry name" value="DNA polymerase, thumb domain"/>
    <property type="match status" value="1"/>
</dbReference>
<dbReference type="GO" id="GO:0008270">
    <property type="term" value="F:zinc ion binding"/>
    <property type="evidence" value="ECO:0007669"/>
    <property type="project" value="TreeGrafter"/>
</dbReference>
<dbReference type="GO" id="GO:0003887">
    <property type="term" value="F:DNA-directed DNA polymerase activity"/>
    <property type="evidence" value="ECO:0007669"/>
    <property type="project" value="InterPro"/>
</dbReference>
<dbReference type="SUPFAM" id="SSF81301">
    <property type="entry name" value="Nucleotidyltransferase"/>
    <property type="match status" value="1"/>
</dbReference>
<dbReference type="SUPFAM" id="SSF47802">
    <property type="entry name" value="DNA polymerase beta, N-terminal domain-like"/>
    <property type="match status" value="1"/>
</dbReference>
<dbReference type="InterPro" id="IPR016195">
    <property type="entry name" value="Pol/histidinol_Pase-like"/>
</dbReference>
<dbReference type="NCBIfam" id="NF006375">
    <property type="entry name" value="PRK08609.1"/>
    <property type="match status" value="1"/>
</dbReference>
<evidence type="ECO:0000313" key="5">
    <source>
        <dbReference type="Proteomes" id="UP000176740"/>
    </source>
</evidence>
<dbReference type="InterPro" id="IPR029398">
    <property type="entry name" value="PolB_thumb"/>
</dbReference>
<evidence type="ECO:0000256" key="2">
    <source>
        <dbReference type="ARBA" id="ARBA00022695"/>
    </source>
</evidence>
<dbReference type="GO" id="GO:0042578">
    <property type="term" value="F:phosphoric ester hydrolase activity"/>
    <property type="evidence" value="ECO:0007669"/>
    <property type="project" value="TreeGrafter"/>
</dbReference>
<feature type="domain" description="DNA-directed DNA polymerase X" evidence="3">
    <location>
        <begin position="5"/>
        <end position="318"/>
    </location>
</feature>
<sequence>MTKFFSNKEIAKLLREISAAYMAKGESRFKVIAYDNAATSIEHATSELKDLWESNQLNTVPGLGESIQKHLDELFKSGRVKYFEEVKKSLPEGMFSLLEIGGLGPKSAYKLAKVLNLKNLEDLQKAAINHRIRQIPGFGDKSEREIATSIAEFKEKVTNRYLLTEAFPVAERILNYLKRHKDCKRAEPLGSLRRMVATVGDIDIAVASENPKGIIEHFKKFKEVKRILEAGPRKSSVLLLNGMQVDLIVQKTLAFGALLQHFTGSKNHNIHLREYALSKNYSVSDYGIKVKGDLMEFKTEEEFYKFLGLDFIIPEMREDTGEIEAAILKKLPDVIDIKDIKGDIHLHSNYQIEPSHDLGIASFAEIINKARKLDYEYVGLSDHSPGFSTHSKEEIISSIRKRKDIIEHIKSSSKNIKVLNLLEIDILTNGKLSVPEEGLKLLDGAIAGIHSSHKHNKEMITKRLMTAVKSPYVQVISHPTGRLLNKRKSYEADWPQVFKACTKTQTMLEINAYPNRLDLTDTLVREAIKFGVKFIINTDAHQLEHMDNMRFGVAVARRGWAQKKDIANTLPWVEFKKIFRV</sequence>
<dbReference type="InterPro" id="IPR047967">
    <property type="entry name" value="PolX_PHP"/>
</dbReference>
<dbReference type="PANTHER" id="PTHR36928:SF1">
    <property type="entry name" value="PHOSPHATASE YCDX-RELATED"/>
    <property type="match status" value="1"/>
</dbReference>
<dbReference type="GO" id="GO:0005829">
    <property type="term" value="C:cytosol"/>
    <property type="evidence" value="ECO:0007669"/>
    <property type="project" value="TreeGrafter"/>
</dbReference>
<dbReference type="Gene3D" id="1.10.150.20">
    <property type="entry name" value="5' to 3' exonuclease, C-terminal subdomain"/>
    <property type="match status" value="1"/>
</dbReference>
<dbReference type="InterPro" id="IPR043519">
    <property type="entry name" value="NT_sf"/>
</dbReference>
<reference evidence="4 5" key="1">
    <citation type="journal article" date="2016" name="Nat. Commun.">
        <title>Thousands of microbial genomes shed light on interconnected biogeochemical processes in an aquifer system.</title>
        <authorList>
            <person name="Anantharaman K."/>
            <person name="Brown C.T."/>
            <person name="Hug L.A."/>
            <person name="Sharon I."/>
            <person name="Castelle C.J."/>
            <person name="Probst A.J."/>
            <person name="Thomas B.C."/>
            <person name="Singh A."/>
            <person name="Wilkins M.J."/>
            <person name="Karaoz U."/>
            <person name="Brodie E.L."/>
            <person name="Williams K.H."/>
            <person name="Hubbard S.S."/>
            <person name="Banfield J.F."/>
        </authorList>
    </citation>
    <scope>NUCLEOTIDE SEQUENCE [LARGE SCALE GENOMIC DNA]</scope>
</reference>
<proteinExistence type="predicted"/>